<dbReference type="Gene3D" id="3.40.50.300">
    <property type="entry name" value="P-loop containing nucleotide triphosphate hydrolases"/>
    <property type="match status" value="1"/>
</dbReference>
<dbReference type="InterPro" id="IPR005654">
    <property type="entry name" value="ATPase_AFG1-like"/>
</dbReference>
<evidence type="ECO:0000313" key="3">
    <source>
        <dbReference type="EMBL" id="ASJ23503.1"/>
    </source>
</evidence>
<keyword evidence="1" id="KW-0547">Nucleotide-binding</keyword>
<dbReference type="GO" id="GO:0016887">
    <property type="term" value="F:ATP hydrolysis activity"/>
    <property type="evidence" value="ECO:0007669"/>
    <property type="project" value="InterPro"/>
</dbReference>
<keyword evidence="2" id="KW-0067">ATP-binding</keyword>
<organism evidence="3 4">
    <name type="scientific">Laribacter hongkongensis</name>
    <dbReference type="NCBI Taxonomy" id="168471"/>
    <lineage>
        <taxon>Bacteria</taxon>
        <taxon>Pseudomonadati</taxon>
        <taxon>Pseudomonadota</taxon>
        <taxon>Betaproteobacteria</taxon>
        <taxon>Neisseriales</taxon>
        <taxon>Aquaspirillaceae</taxon>
        <taxon>Laribacter</taxon>
    </lineage>
</organism>
<dbReference type="GO" id="GO:0005524">
    <property type="term" value="F:ATP binding"/>
    <property type="evidence" value="ECO:0007669"/>
    <property type="project" value="UniProtKB-KW"/>
</dbReference>
<dbReference type="EMBL" id="CP022115">
    <property type="protein sequence ID" value="ASJ23503.1"/>
    <property type="molecule type" value="Genomic_DNA"/>
</dbReference>
<dbReference type="RefSeq" id="WP_172622943.1">
    <property type="nucleotide sequence ID" value="NZ_CP022115.1"/>
</dbReference>
<name>A0A248LH27_9NEIS</name>
<dbReference type="Pfam" id="PF03969">
    <property type="entry name" value="AFG1_ATPase"/>
    <property type="match status" value="1"/>
</dbReference>
<dbReference type="FunFam" id="3.40.50.300:FF:001254">
    <property type="entry name" value="Cell division protein ZapE"/>
    <property type="match status" value="1"/>
</dbReference>
<dbReference type="PANTHER" id="PTHR12169">
    <property type="entry name" value="ATPASE N2B"/>
    <property type="match status" value="1"/>
</dbReference>
<dbReference type="AlphaFoldDB" id="A0A248LH27"/>
<accession>A0A248LH27</accession>
<proteinExistence type="predicted"/>
<dbReference type="GO" id="GO:0005737">
    <property type="term" value="C:cytoplasm"/>
    <property type="evidence" value="ECO:0007669"/>
    <property type="project" value="TreeGrafter"/>
</dbReference>
<dbReference type="PANTHER" id="PTHR12169:SF6">
    <property type="entry name" value="AFG1-LIKE ATPASE"/>
    <property type="match status" value="1"/>
</dbReference>
<evidence type="ECO:0000256" key="2">
    <source>
        <dbReference type="ARBA" id="ARBA00022840"/>
    </source>
</evidence>
<reference evidence="4" key="1">
    <citation type="submission" date="2017-06" db="EMBL/GenBank/DDBJ databases">
        <title>Whole genome sequence of Laribacter hongkongensis LHGZ1.</title>
        <authorList>
            <person name="Chen D."/>
            <person name="Wu H."/>
            <person name="Chen J."/>
        </authorList>
    </citation>
    <scope>NUCLEOTIDE SEQUENCE [LARGE SCALE GENOMIC DNA]</scope>
    <source>
        <strain evidence="4">LHGZ1</strain>
    </source>
</reference>
<dbReference type="SUPFAM" id="SSF52540">
    <property type="entry name" value="P-loop containing nucleoside triphosphate hydrolases"/>
    <property type="match status" value="1"/>
</dbReference>
<protein>
    <submittedName>
        <fullName evidence="3">Putative nucleotide-binding protein</fullName>
    </submittedName>
</protein>
<evidence type="ECO:0000256" key="1">
    <source>
        <dbReference type="ARBA" id="ARBA00022741"/>
    </source>
</evidence>
<dbReference type="InterPro" id="IPR027417">
    <property type="entry name" value="P-loop_NTPase"/>
</dbReference>
<dbReference type="NCBIfam" id="NF040713">
    <property type="entry name" value="ZapE"/>
    <property type="match status" value="1"/>
</dbReference>
<evidence type="ECO:0000313" key="4">
    <source>
        <dbReference type="Proteomes" id="UP000197424"/>
    </source>
</evidence>
<sequence length="379" mass="43037">MSQHVFSPGQNASLSPQAWYDQLAGADGFFHDPAQAQAIAHLETLYQQLLLFKRKRGRFLGKSLRSPDVPRGLYFWGGVGRGKSFLMDAFFACVPYRRKRRIHFHHFMMEVHNELKTLTSAADPLVTVAERIAARTRLLCFDEFHVSDIADAMILGRLLKELFERGVVFVMTSNYPPDGLYPNGLQRLNFLPTIALMQQWLTVVNVDGGQDYRLRELTREPLYITPLAGADGKLEAIWQRLAHGASQPRTIEILGRPLRCRRHVPGAIWFDFRELCGGPRAQTDYVELAREYHTVFLSDIPPLGSHQASEARRLTWLVDVFYDSRVKLVISAEVEADLLYTEGVQASEFFRTASRLTEMQSSAYLALAHRLAEESEPAA</sequence>
<gene>
    <name evidence="3" type="ORF">LHGZ1_0672</name>
</gene>
<dbReference type="Proteomes" id="UP000197424">
    <property type="component" value="Chromosome"/>
</dbReference>